<evidence type="ECO:0000256" key="1">
    <source>
        <dbReference type="SAM" id="MobiDB-lite"/>
    </source>
</evidence>
<organism evidence="2 3">
    <name type="scientific">Caenimonas koreensis DSM 17982</name>
    <dbReference type="NCBI Taxonomy" id="1121255"/>
    <lineage>
        <taxon>Bacteria</taxon>
        <taxon>Pseudomonadati</taxon>
        <taxon>Pseudomonadota</taxon>
        <taxon>Betaproteobacteria</taxon>
        <taxon>Burkholderiales</taxon>
        <taxon>Comamonadaceae</taxon>
        <taxon>Caenimonas</taxon>
    </lineage>
</organism>
<feature type="region of interest" description="Disordered" evidence="1">
    <location>
        <begin position="1"/>
        <end position="52"/>
    </location>
</feature>
<gene>
    <name evidence="2" type="ORF">GHT07_11140</name>
</gene>
<dbReference type="Proteomes" id="UP000487350">
    <property type="component" value="Unassembled WGS sequence"/>
</dbReference>
<feature type="compositionally biased region" description="Basic and acidic residues" evidence="1">
    <location>
        <begin position="38"/>
        <end position="52"/>
    </location>
</feature>
<evidence type="ECO:0000313" key="3">
    <source>
        <dbReference type="Proteomes" id="UP000487350"/>
    </source>
</evidence>
<dbReference type="AlphaFoldDB" id="A0A844AU17"/>
<protein>
    <submittedName>
        <fullName evidence="2">Uncharacterized protein</fullName>
    </submittedName>
</protein>
<keyword evidence="3" id="KW-1185">Reference proteome</keyword>
<proteinExistence type="predicted"/>
<reference evidence="2 3" key="1">
    <citation type="submission" date="2019-11" db="EMBL/GenBank/DDBJ databases">
        <title>Caenimonas koreensis gen. nov., sp. nov., isolated from activated sludge.</title>
        <authorList>
            <person name="Seung H.R."/>
        </authorList>
    </citation>
    <scope>NUCLEOTIDE SEQUENCE [LARGE SCALE GENOMIC DNA]</scope>
    <source>
        <strain evidence="2 3">EMB320</strain>
    </source>
</reference>
<accession>A0A844AU17</accession>
<dbReference type="EMBL" id="WJBU01000010">
    <property type="protein sequence ID" value="MRD47835.1"/>
    <property type="molecule type" value="Genomic_DNA"/>
</dbReference>
<evidence type="ECO:0000313" key="2">
    <source>
        <dbReference type="EMBL" id="MRD47835.1"/>
    </source>
</evidence>
<name>A0A844AU17_9BURK</name>
<comment type="caution">
    <text evidence="2">The sequence shown here is derived from an EMBL/GenBank/DDBJ whole genome shotgun (WGS) entry which is preliminary data.</text>
</comment>
<sequence>MAHAGLVPVEVPVEIPPPPPPEEELNPESHQEGAGPRQDADPDLTRLRQHEIALEEEAAKARRELETPLPPDVPHPDIEASRIRAVKAHMFDVLHSNSASSITSHFELAESFFKPLSASVNLDMRHPDLLGQIHKMKEFFFEGAMDEDGLRLLLKVHEAFWAMATGATETERGEGVDRLMDLLRLARLSDSPHVKPSTGQLTSFADIVMSFEVELGARAHPASRLDAGTAMLFDAVGKSGFYRNPTKAPQAIDVLAVCRALRYFPATPVCLWTDEYKSKVNIQIDPSRLTRDEVAEILSSERKPAWAWLPVLEWEAMLAASKAANAYGETMAAVPLHPELTGMI</sequence>
<dbReference type="RefSeq" id="WP_153585162.1">
    <property type="nucleotide sequence ID" value="NZ_WJBU01000010.1"/>
</dbReference>